<dbReference type="Proteomes" id="UP000198393">
    <property type="component" value="Unassembled WGS sequence"/>
</dbReference>
<sequence length="561" mass="65266">MKFAFGFTFLLWTLSSPSQDIAFQSIISEIQSNLHEVQTKNENYTHELSFVNHSVLRYTLTEIDKRGQSTVLVSEFNVADLDPYALREETRQDIIHLNLTVENSQRFIKKYENGEVDGYESNLLIVAQDIDNARTIKELIKQAIPLAKEIMDNKLKANTYEEMEDWLVAHVVKVEGDKKSYNQQLTALEDFPANFQFTQTQITSKSSEQKTYIFNLSDINIHSLRFNISGSSFSLNFETNRNQKLMRVLENEIPRGFDNKIEIFTNNVEEARDLKIMLTKAVPLAESKVESSIKKLESLQSAFDFLETYVKDIYFGAESIEQQIEGNCLIKYSLSESDTKSTNKTSAALNLIDINPTTIDYDISSHRMYVEFSTKESMDLIQTYENDAFDRYDDELKIYAENIEVARRIKAALQDLTRLCQRDYQSPFEGMTLEQKINWLTKNMEDVVIDDETFTQTFEQVDKSDPEKIKLTKLEINEKGRTEEIYEFNLTDLNPKSIQFDIGYKTLAVDFETKFKEDIIKYYKDGKIENYQDDFELIFVDVEKARNIILVFNQIIAELNE</sequence>
<dbReference type="AlphaFoldDB" id="A0A239K5E8"/>
<evidence type="ECO:0000313" key="1">
    <source>
        <dbReference type="EMBL" id="SNT12839.1"/>
    </source>
</evidence>
<evidence type="ECO:0000313" key="2">
    <source>
        <dbReference type="Proteomes" id="UP000198393"/>
    </source>
</evidence>
<name>A0A239K5E8_EKHLU</name>
<organism evidence="1 2">
    <name type="scientific">Ekhidna lutea</name>
    <dbReference type="NCBI Taxonomy" id="447679"/>
    <lineage>
        <taxon>Bacteria</taxon>
        <taxon>Pseudomonadati</taxon>
        <taxon>Bacteroidota</taxon>
        <taxon>Cytophagia</taxon>
        <taxon>Cytophagales</taxon>
        <taxon>Reichenbachiellaceae</taxon>
        <taxon>Ekhidna</taxon>
    </lineage>
</organism>
<dbReference type="EMBL" id="FZPD01000004">
    <property type="protein sequence ID" value="SNT12839.1"/>
    <property type="molecule type" value="Genomic_DNA"/>
</dbReference>
<reference evidence="1 2" key="1">
    <citation type="submission" date="2017-06" db="EMBL/GenBank/DDBJ databases">
        <authorList>
            <person name="Kim H.J."/>
            <person name="Triplett B.A."/>
        </authorList>
    </citation>
    <scope>NUCLEOTIDE SEQUENCE [LARGE SCALE GENOMIC DNA]</scope>
    <source>
        <strain evidence="1 2">DSM 19307</strain>
    </source>
</reference>
<accession>A0A239K5E8</accession>
<protein>
    <submittedName>
        <fullName evidence="1">Uncharacterized protein</fullName>
    </submittedName>
</protein>
<gene>
    <name evidence="1" type="ORF">SAMN05421640_2405</name>
</gene>
<dbReference type="RefSeq" id="WP_089357119.1">
    <property type="nucleotide sequence ID" value="NZ_FZPD01000004.1"/>
</dbReference>
<keyword evidence="2" id="KW-1185">Reference proteome</keyword>
<dbReference type="OrthoDB" id="1185854at2"/>
<proteinExistence type="predicted"/>